<dbReference type="EMBL" id="JBHMCG010000115">
    <property type="protein sequence ID" value="MFB9575881.1"/>
    <property type="molecule type" value="Genomic_DNA"/>
</dbReference>
<sequence length="44" mass="4740">MNGTVRGYADNFRPQCILSFLPPAAAPQGGRTPDYGWAARIMDG</sequence>
<keyword evidence="2" id="KW-1185">Reference proteome</keyword>
<name>A0ABV5RFM9_9ACTN</name>
<dbReference type="Proteomes" id="UP001589710">
    <property type="component" value="Unassembled WGS sequence"/>
</dbReference>
<evidence type="ECO:0000313" key="1">
    <source>
        <dbReference type="EMBL" id="MFB9575881.1"/>
    </source>
</evidence>
<gene>
    <name evidence="1" type="ORF">ACFFTL_27255</name>
</gene>
<reference evidence="1 2" key="1">
    <citation type="submission" date="2024-09" db="EMBL/GenBank/DDBJ databases">
        <authorList>
            <person name="Sun Q."/>
            <person name="Mori K."/>
        </authorList>
    </citation>
    <scope>NUCLEOTIDE SEQUENCE [LARGE SCALE GENOMIC DNA]</scope>
    <source>
        <strain evidence="1 2">JCM 3331</strain>
    </source>
</reference>
<dbReference type="RefSeq" id="WP_345513902.1">
    <property type="nucleotide sequence ID" value="NZ_BAAAXD010000027.1"/>
</dbReference>
<organism evidence="1 2">
    <name type="scientific">Streptomyces yanii</name>
    <dbReference type="NCBI Taxonomy" id="78510"/>
    <lineage>
        <taxon>Bacteria</taxon>
        <taxon>Bacillati</taxon>
        <taxon>Actinomycetota</taxon>
        <taxon>Actinomycetes</taxon>
        <taxon>Kitasatosporales</taxon>
        <taxon>Streptomycetaceae</taxon>
        <taxon>Streptomyces</taxon>
    </lineage>
</organism>
<comment type="caution">
    <text evidence="1">The sequence shown here is derived from an EMBL/GenBank/DDBJ whole genome shotgun (WGS) entry which is preliminary data.</text>
</comment>
<protein>
    <submittedName>
        <fullName evidence="1">Uncharacterized protein</fullName>
    </submittedName>
</protein>
<evidence type="ECO:0000313" key="2">
    <source>
        <dbReference type="Proteomes" id="UP001589710"/>
    </source>
</evidence>
<accession>A0ABV5RFM9</accession>
<proteinExistence type="predicted"/>